<feature type="domain" description="Carboxyltransferase" evidence="4">
    <location>
        <begin position="28"/>
        <end position="305"/>
    </location>
</feature>
<name>B8KSD6_9GAMM</name>
<dbReference type="InterPro" id="IPR003778">
    <property type="entry name" value="CT_A_B"/>
</dbReference>
<dbReference type="Proteomes" id="UP000004699">
    <property type="component" value="Unassembled WGS sequence"/>
</dbReference>
<evidence type="ECO:0000259" key="4">
    <source>
        <dbReference type="SMART" id="SM00797"/>
    </source>
</evidence>
<dbReference type="AlphaFoldDB" id="B8KSD6"/>
<reference evidence="6" key="1">
    <citation type="journal article" date="2013" name="BMC Microbiol.">
        <title>Taxonomy and evolution of bacteriochlorophyll a-containing members of the OM60/NOR5 clade of marine gammaproteobacteria: description of Luminiphilus syltensis gen. nov., sp. nov., reclassification of Haliea rubra as Pseudohaliea rubra gen. nov., comb. nov., and emendation of Chromatocurvus halotolerans.</title>
        <authorList>
            <person name="Spring S."/>
            <person name="Riedel T."/>
            <person name="Sproer C."/>
            <person name="Yan S."/>
            <person name="Harder J."/>
            <person name="Fuchs B.M."/>
        </authorList>
    </citation>
    <scope>NUCLEOTIDE SEQUENCE [LARGE SCALE GENOMIC DNA]</scope>
    <source>
        <strain evidence="6">NOR51-B</strain>
    </source>
</reference>
<dbReference type="Gene3D" id="2.40.100.10">
    <property type="entry name" value="Cyclophilin-like"/>
    <property type="match status" value="1"/>
</dbReference>
<evidence type="ECO:0000256" key="1">
    <source>
        <dbReference type="ARBA" id="ARBA00022741"/>
    </source>
</evidence>
<accession>B8KSD6</accession>
<evidence type="ECO:0000256" key="2">
    <source>
        <dbReference type="ARBA" id="ARBA00022801"/>
    </source>
</evidence>
<keyword evidence="2 5" id="KW-0378">Hydrolase</keyword>
<evidence type="ECO:0000313" key="5">
    <source>
        <dbReference type="EMBL" id="EED35552.1"/>
    </source>
</evidence>
<evidence type="ECO:0000313" key="6">
    <source>
        <dbReference type="Proteomes" id="UP000004699"/>
    </source>
</evidence>
<dbReference type="GO" id="GO:0004039">
    <property type="term" value="F:allophanate hydrolase activity"/>
    <property type="evidence" value="ECO:0007669"/>
    <property type="project" value="UniProtKB-EC"/>
</dbReference>
<dbReference type="HOGENOM" id="CLU_028967_0_3_6"/>
<keyword evidence="1" id="KW-0547">Nucleotide-binding</keyword>
<gene>
    <name evidence="5" type="ORF">NOR51B_1498</name>
</gene>
<protein>
    <submittedName>
        <fullName evidence="5">Allophanate hydrolase</fullName>
        <ecNumber evidence="5">3.5.1.54</ecNumber>
    </submittedName>
</protein>
<dbReference type="InterPro" id="IPR029000">
    <property type="entry name" value="Cyclophilin-like_dom_sf"/>
</dbReference>
<dbReference type="eggNOG" id="COG1984">
    <property type="taxonomic scope" value="Bacteria"/>
</dbReference>
<dbReference type="EMBL" id="DS999411">
    <property type="protein sequence ID" value="EED35552.1"/>
    <property type="molecule type" value="Genomic_DNA"/>
</dbReference>
<dbReference type="InterPro" id="IPR052708">
    <property type="entry name" value="PxpC"/>
</dbReference>
<dbReference type="Pfam" id="PF02626">
    <property type="entry name" value="CT_A_B"/>
    <property type="match status" value="1"/>
</dbReference>
<sequence>MVRLSEWLIETVSTPCTLQDAGRQHSLRLGLSPGGAVDPPAYRLGQRLVGNSKDEAALETCYGSIALTADGPCTVAVTGPDTPVLVDGDNIGINRGFQLEAGQRLELPPPSRGVYHYIAVKDGFDVPAVFGSHSTVVREGLGGLAGRALVAGDRLILRTGSPAPLLCYPTVSRRDESRILTLRFIPCFQFDQFPEATRRLFNTGSFSVTASANRMGIKLSGDPLITGIEKLYSETTCLGAIQIPPEGNPIVLLNDRQTVGGYPKAGAVISSDCVRLAQARPGQQVRFQPVTETEADRIRWLNDNFERERMLKPVTTPGQTIAHD</sequence>
<proteinExistence type="predicted"/>
<dbReference type="SUPFAM" id="SSF50891">
    <property type="entry name" value="Cyclophilin-like"/>
    <property type="match status" value="1"/>
</dbReference>
<evidence type="ECO:0000256" key="3">
    <source>
        <dbReference type="ARBA" id="ARBA00022840"/>
    </source>
</evidence>
<dbReference type="PANTHER" id="PTHR43309">
    <property type="entry name" value="5-OXOPROLINASE SUBUNIT C"/>
    <property type="match status" value="1"/>
</dbReference>
<keyword evidence="6" id="KW-1185">Reference proteome</keyword>
<dbReference type="SMART" id="SM00797">
    <property type="entry name" value="AHS2"/>
    <property type="match status" value="1"/>
</dbReference>
<keyword evidence="3" id="KW-0067">ATP-binding</keyword>
<organism evidence="5 6">
    <name type="scientific">Luminiphilus syltensis NOR5-1B</name>
    <dbReference type="NCBI Taxonomy" id="565045"/>
    <lineage>
        <taxon>Bacteria</taxon>
        <taxon>Pseudomonadati</taxon>
        <taxon>Pseudomonadota</taxon>
        <taxon>Gammaproteobacteria</taxon>
        <taxon>Cellvibrionales</taxon>
        <taxon>Halieaceae</taxon>
        <taxon>Luminiphilus</taxon>
    </lineage>
</organism>
<dbReference type="PANTHER" id="PTHR43309:SF4">
    <property type="entry name" value="CARBOXYLTRANSFERASE DOMAIN-CONTAINING PROTEIN"/>
    <property type="match status" value="1"/>
</dbReference>
<dbReference type="EC" id="3.5.1.54" evidence="5"/>
<dbReference type="STRING" id="565045.NOR51B_1498"/>
<dbReference type="GO" id="GO:0005524">
    <property type="term" value="F:ATP binding"/>
    <property type="evidence" value="ECO:0007669"/>
    <property type="project" value="UniProtKB-KW"/>
</dbReference>